<comment type="caution">
    <text evidence="2">The sequence shown here is derived from an EMBL/GenBank/DDBJ whole genome shotgun (WGS) entry which is preliminary data.</text>
</comment>
<accession>A0AAP0KRB5</accession>
<dbReference type="EMBL" id="JBBNAG010000002">
    <property type="protein sequence ID" value="KAK9157288.1"/>
    <property type="molecule type" value="Genomic_DNA"/>
</dbReference>
<evidence type="ECO:0000313" key="3">
    <source>
        <dbReference type="Proteomes" id="UP001419268"/>
    </source>
</evidence>
<feature type="region of interest" description="Disordered" evidence="1">
    <location>
        <begin position="1"/>
        <end position="21"/>
    </location>
</feature>
<proteinExistence type="predicted"/>
<organism evidence="2 3">
    <name type="scientific">Stephania cephalantha</name>
    <dbReference type="NCBI Taxonomy" id="152367"/>
    <lineage>
        <taxon>Eukaryota</taxon>
        <taxon>Viridiplantae</taxon>
        <taxon>Streptophyta</taxon>
        <taxon>Embryophyta</taxon>
        <taxon>Tracheophyta</taxon>
        <taxon>Spermatophyta</taxon>
        <taxon>Magnoliopsida</taxon>
        <taxon>Ranunculales</taxon>
        <taxon>Menispermaceae</taxon>
        <taxon>Menispermoideae</taxon>
        <taxon>Cissampelideae</taxon>
        <taxon>Stephania</taxon>
    </lineage>
</organism>
<reference evidence="2 3" key="1">
    <citation type="submission" date="2024-01" db="EMBL/GenBank/DDBJ databases">
        <title>Genome assemblies of Stephania.</title>
        <authorList>
            <person name="Yang L."/>
        </authorList>
    </citation>
    <scope>NUCLEOTIDE SEQUENCE [LARGE SCALE GENOMIC DNA]</scope>
    <source>
        <strain evidence="2">JXDWG</strain>
        <tissue evidence="2">Leaf</tissue>
    </source>
</reference>
<sequence length="112" mass="11860">MVNAVKPPRRLTEPRAFAPGSSTMAPVEQLLPLPWPGRLWPVMVPTIATGRVAWMPPFSFFLLAVGLPSGTPLIVAGGGCYDVVATPIDSAAATLPPPLSSSTFNSLFIFQK</sequence>
<dbReference type="Proteomes" id="UP001419268">
    <property type="component" value="Unassembled WGS sequence"/>
</dbReference>
<gene>
    <name evidence="2" type="ORF">Scep_003862</name>
</gene>
<dbReference type="AlphaFoldDB" id="A0AAP0KRB5"/>
<name>A0AAP0KRB5_9MAGN</name>
<evidence type="ECO:0000313" key="2">
    <source>
        <dbReference type="EMBL" id="KAK9157288.1"/>
    </source>
</evidence>
<keyword evidence="3" id="KW-1185">Reference proteome</keyword>
<protein>
    <submittedName>
        <fullName evidence="2">Uncharacterized protein</fullName>
    </submittedName>
</protein>
<evidence type="ECO:0000256" key="1">
    <source>
        <dbReference type="SAM" id="MobiDB-lite"/>
    </source>
</evidence>